<proteinExistence type="predicted"/>
<accession>A0A3E0I8U8</accession>
<dbReference type="Proteomes" id="UP000256269">
    <property type="component" value="Unassembled WGS sequence"/>
</dbReference>
<organism evidence="2 3">
    <name type="scientific">Kutzneria buriramensis</name>
    <dbReference type="NCBI Taxonomy" id="1045776"/>
    <lineage>
        <taxon>Bacteria</taxon>
        <taxon>Bacillati</taxon>
        <taxon>Actinomycetota</taxon>
        <taxon>Actinomycetes</taxon>
        <taxon>Pseudonocardiales</taxon>
        <taxon>Pseudonocardiaceae</taxon>
        <taxon>Kutzneria</taxon>
    </lineage>
</organism>
<name>A0A3E0I8U8_9PSEU</name>
<dbReference type="SUPFAM" id="SSF47090">
    <property type="entry name" value="PGBD-like"/>
    <property type="match status" value="1"/>
</dbReference>
<reference evidence="2 3" key="1">
    <citation type="submission" date="2018-08" db="EMBL/GenBank/DDBJ databases">
        <title>Genomic Encyclopedia of Archaeal and Bacterial Type Strains, Phase II (KMG-II): from individual species to whole genera.</title>
        <authorList>
            <person name="Goeker M."/>
        </authorList>
    </citation>
    <scope>NUCLEOTIDE SEQUENCE [LARGE SCALE GENOMIC DNA]</scope>
    <source>
        <strain evidence="2 3">DSM 45791</strain>
    </source>
</reference>
<evidence type="ECO:0000313" key="3">
    <source>
        <dbReference type="Proteomes" id="UP000256269"/>
    </source>
</evidence>
<keyword evidence="3" id="KW-1185">Reference proteome</keyword>
<evidence type="ECO:0000313" key="2">
    <source>
        <dbReference type="EMBL" id="REH55198.1"/>
    </source>
</evidence>
<evidence type="ECO:0000259" key="1">
    <source>
        <dbReference type="Pfam" id="PF01471"/>
    </source>
</evidence>
<dbReference type="Pfam" id="PF01471">
    <property type="entry name" value="PG_binding_1"/>
    <property type="match status" value="1"/>
</dbReference>
<dbReference type="InterPro" id="IPR002477">
    <property type="entry name" value="Peptidoglycan-bd-like"/>
</dbReference>
<dbReference type="InterPro" id="IPR036365">
    <property type="entry name" value="PGBD-like_sf"/>
</dbReference>
<dbReference type="AlphaFoldDB" id="A0A3E0I8U8"/>
<feature type="domain" description="Peptidoglycan binding-like" evidence="1">
    <location>
        <begin position="2"/>
        <end position="53"/>
    </location>
</feature>
<sequence length="66" mass="7356">MKQLQCELNYSLRYTTISVDGYFGNGTRSAVETFQQCDGITADGIVGPQTWSELDYWAASSSYLDC</sequence>
<comment type="caution">
    <text evidence="2">The sequence shown here is derived from an EMBL/GenBank/DDBJ whole genome shotgun (WGS) entry which is preliminary data.</text>
</comment>
<protein>
    <submittedName>
        <fullName evidence="2">Putative peptidoglycan binding protein</fullName>
    </submittedName>
</protein>
<dbReference type="InterPro" id="IPR036366">
    <property type="entry name" value="PGBDSf"/>
</dbReference>
<dbReference type="Gene3D" id="1.10.101.10">
    <property type="entry name" value="PGBD-like superfamily/PGBD"/>
    <property type="match status" value="1"/>
</dbReference>
<gene>
    <name evidence="2" type="ORF">BCF44_101215</name>
</gene>
<dbReference type="EMBL" id="QUNO01000001">
    <property type="protein sequence ID" value="REH55198.1"/>
    <property type="molecule type" value="Genomic_DNA"/>
</dbReference>